<dbReference type="InterPro" id="IPR000305">
    <property type="entry name" value="GIY-YIG_endonuc"/>
</dbReference>
<evidence type="ECO:0000313" key="4">
    <source>
        <dbReference type="Proteomes" id="UP000177372"/>
    </source>
</evidence>
<feature type="domain" description="GIY-YIG" evidence="2">
    <location>
        <begin position="1"/>
        <end position="78"/>
    </location>
</feature>
<dbReference type="AlphaFoldDB" id="A0A1F6F2A6"/>
<sequence>MFFVYILQSVRRKRFYIGVSANVGKRLQEHNAGYTKSTKPYRPWRLIYSEAHPSKTKASKREWHLKHPAGYLEKRSIIEQYAQ</sequence>
<evidence type="ECO:0000256" key="1">
    <source>
        <dbReference type="ARBA" id="ARBA00007435"/>
    </source>
</evidence>
<organism evidence="3 4">
    <name type="scientific">Candidatus Kaiserbacteria bacterium RIFCSPLOWO2_01_FULL_54_13</name>
    <dbReference type="NCBI Taxonomy" id="1798512"/>
    <lineage>
        <taxon>Bacteria</taxon>
        <taxon>Candidatus Kaiseribacteriota</taxon>
    </lineage>
</organism>
<dbReference type="InterPro" id="IPR035901">
    <property type="entry name" value="GIY-YIG_endonuc_sf"/>
</dbReference>
<evidence type="ECO:0000313" key="3">
    <source>
        <dbReference type="EMBL" id="OGG80000.1"/>
    </source>
</evidence>
<accession>A0A1F6F2A6</accession>
<comment type="caution">
    <text evidence="3">The sequence shown here is derived from an EMBL/GenBank/DDBJ whole genome shotgun (WGS) entry which is preliminary data.</text>
</comment>
<comment type="similarity">
    <text evidence="1">Belongs to the UPF0213 family.</text>
</comment>
<evidence type="ECO:0000259" key="2">
    <source>
        <dbReference type="PROSITE" id="PS50164"/>
    </source>
</evidence>
<proteinExistence type="inferred from homology"/>
<dbReference type="InterPro" id="IPR050190">
    <property type="entry name" value="UPF0213_domain"/>
</dbReference>
<reference evidence="3 4" key="1">
    <citation type="journal article" date="2016" name="Nat. Commun.">
        <title>Thousands of microbial genomes shed light on interconnected biogeochemical processes in an aquifer system.</title>
        <authorList>
            <person name="Anantharaman K."/>
            <person name="Brown C.T."/>
            <person name="Hug L.A."/>
            <person name="Sharon I."/>
            <person name="Castelle C.J."/>
            <person name="Probst A.J."/>
            <person name="Thomas B.C."/>
            <person name="Singh A."/>
            <person name="Wilkins M.J."/>
            <person name="Karaoz U."/>
            <person name="Brodie E.L."/>
            <person name="Williams K.H."/>
            <person name="Hubbard S.S."/>
            <person name="Banfield J.F."/>
        </authorList>
    </citation>
    <scope>NUCLEOTIDE SEQUENCE [LARGE SCALE GENOMIC DNA]</scope>
</reference>
<dbReference type="STRING" id="1798512.A3A39_01310"/>
<dbReference type="PANTHER" id="PTHR34477">
    <property type="entry name" value="UPF0213 PROTEIN YHBQ"/>
    <property type="match status" value="1"/>
</dbReference>
<gene>
    <name evidence="3" type="ORF">A3A39_01310</name>
</gene>
<dbReference type="PANTHER" id="PTHR34477:SF1">
    <property type="entry name" value="UPF0213 PROTEIN YHBQ"/>
    <property type="match status" value="1"/>
</dbReference>
<dbReference type="EMBL" id="MFLZ01000015">
    <property type="protein sequence ID" value="OGG80000.1"/>
    <property type="molecule type" value="Genomic_DNA"/>
</dbReference>
<dbReference type="Proteomes" id="UP000177372">
    <property type="component" value="Unassembled WGS sequence"/>
</dbReference>
<dbReference type="CDD" id="cd10449">
    <property type="entry name" value="GIY-YIG_SLX1_like"/>
    <property type="match status" value="1"/>
</dbReference>
<dbReference type="Gene3D" id="3.40.1440.10">
    <property type="entry name" value="GIY-YIG endonuclease"/>
    <property type="match status" value="1"/>
</dbReference>
<dbReference type="SUPFAM" id="SSF82771">
    <property type="entry name" value="GIY-YIG endonuclease"/>
    <property type="match status" value="1"/>
</dbReference>
<name>A0A1F6F2A6_9BACT</name>
<dbReference type="PROSITE" id="PS50164">
    <property type="entry name" value="GIY_YIG"/>
    <property type="match status" value="1"/>
</dbReference>
<protein>
    <recommendedName>
        <fullName evidence="2">GIY-YIG domain-containing protein</fullName>
    </recommendedName>
</protein>
<dbReference type="Pfam" id="PF01541">
    <property type="entry name" value="GIY-YIG"/>
    <property type="match status" value="1"/>
</dbReference>